<name>A0A5C4TK93_FRUSA</name>
<dbReference type="EMBL" id="QFCR01000003">
    <property type="protein sequence ID" value="TNK90911.1"/>
    <property type="molecule type" value="Genomic_DNA"/>
</dbReference>
<proteinExistence type="predicted"/>
<accession>A0A5C4TK93</accession>
<gene>
    <name evidence="1" type="ORF">DID87_02070</name>
</gene>
<organism evidence="1 2">
    <name type="scientific">Fructilactobacillus sanfranciscensis</name>
    <name type="common">Lactobacillus sanfranciscensis</name>
    <dbReference type="NCBI Taxonomy" id="1625"/>
    <lineage>
        <taxon>Bacteria</taxon>
        <taxon>Bacillati</taxon>
        <taxon>Bacillota</taxon>
        <taxon>Bacilli</taxon>
        <taxon>Lactobacillales</taxon>
        <taxon>Lactobacillaceae</taxon>
        <taxon>Fructilactobacillus</taxon>
    </lineage>
</organism>
<comment type="caution">
    <text evidence="1">The sequence shown here is derived from an EMBL/GenBank/DDBJ whole genome shotgun (WGS) entry which is preliminary data.</text>
</comment>
<sequence>MVIYRHDLRLKPEIEKQFQEIKKYANDSTDNLHDRLNNNSIIELALDTFMKLFVEPYERNGANNFNKLMGNYKKISNQESDEQTRLLKGILDDLEFLKLLGLNKSDIYPNSQIKSYLDIGSIQNNKEQLIKNIMKSNTEKIYKDKNM</sequence>
<dbReference type="Proteomes" id="UP000313312">
    <property type="component" value="Unassembled WGS sequence"/>
</dbReference>
<evidence type="ECO:0000313" key="1">
    <source>
        <dbReference type="EMBL" id="TNK90911.1"/>
    </source>
</evidence>
<reference evidence="1 2" key="1">
    <citation type="submission" date="2018-05" db="EMBL/GenBank/DDBJ databases">
        <title>Lactobacillus sanfranciscensis Ah4 draft denome sequence.</title>
        <authorList>
            <person name="Zhang G."/>
        </authorList>
    </citation>
    <scope>NUCLEOTIDE SEQUENCE [LARGE SCALE GENOMIC DNA]</scope>
    <source>
        <strain evidence="1 2">Ah4</strain>
    </source>
</reference>
<protein>
    <submittedName>
        <fullName evidence="1">Uncharacterized protein</fullName>
    </submittedName>
</protein>
<dbReference type="AlphaFoldDB" id="A0A5C4TK93"/>
<dbReference type="RefSeq" id="WP_139562280.1">
    <property type="nucleotide sequence ID" value="NZ_JARBEV010000003.1"/>
</dbReference>
<evidence type="ECO:0000313" key="2">
    <source>
        <dbReference type="Proteomes" id="UP000313312"/>
    </source>
</evidence>